<evidence type="ECO:0000313" key="2">
    <source>
        <dbReference type="Proteomes" id="UP000023152"/>
    </source>
</evidence>
<keyword evidence="2" id="KW-1185">Reference proteome</keyword>
<protein>
    <submittedName>
        <fullName evidence="1">Uncharacterized protein</fullName>
    </submittedName>
</protein>
<organism evidence="1 2">
    <name type="scientific">Reticulomyxa filosa</name>
    <dbReference type="NCBI Taxonomy" id="46433"/>
    <lineage>
        <taxon>Eukaryota</taxon>
        <taxon>Sar</taxon>
        <taxon>Rhizaria</taxon>
        <taxon>Retaria</taxon>
        <taxon>Foraminifera</taxon>
        <taxon>Monothalamids</taxon>
        <taxon>Reticulomyxidae</taxon>
        <taxon>Reticulomyxa</taxon>
    </lineage>
</organism>
<dbReference type="AlphaFoldDB" id="X6LN28"/>
<reference evidence="1 2" key="1">
    <citation type="journal article" date="2013" name="Curr. Biol.">
        <title>The Genome of the Foraminiferan Reticulomyxa filosa.</title>
        <authorList>
            <person name="Glockner G."/>
            <person name="Hulsmann N."/>
            <person name="Schleicher M."/>
            <person name="Noegel A.A."/>
            <person name="Eichinger L."/>
            <person name="Gallinger C."/>
            <person name="Pawlowski J."/>
            <person name="Sierra R."/>
            <person name="Euteneuer U."/>
            <person name="Pillet L."/>
            <person name="Moustafa A."/>
            <person name="Platzer M."/>
            <person name="Groth M."/>
            <person name="Szafranski K."/>
            <person name="Schliwa M."/>
        </authorList>
    </citation>
    <scope>NUCLEOTIDE SEQUENCE [LARGE SCALE GENOMIC DNA]</scope>
</reference>
<sequence>YVYFYQVTVRWRNDCIYNYLIKKKNRIALAYGKVEVLTRIPPSNEACVLAPIADLFLRRLDIQCKQYSNGCKVQHQIKSLTICSHNFAGDFTSAIQFCNVKFFFFFSFFFFKQIKKLYRSNDNAGKSCRGFALQLVNWTWANDDTYFNTMSDRLHLLAQSVTGKAFLLQRRCVQLHYAISAHIDKVDLYENRIFSTQCQHLQECHYPPNIATTPSIIAITHSNIATDYPNIGVYIAQIHHYDNINVDIRLHRQIFPSYNPKVGGICDIAKLTLFFLLLL</sequence>
<dbReference type="Proteomes" id="UP000023152">
    <property type="component" value="Unassembled WGS sequence"/>
</dbReference>
<name>X6LN28_RETFI</name>
<comment type="caution">
    <text evidence="1">The sequence shown here is derived from an EMBL/GenBank/DDBJ whole genome shotgun (WGS) entry which is preliminary data.</text>
</comment>
<accession>X6LN28</accession>
<gene>
    <name evidence="1" type="ORF">RFI_34876</name>
</gene>
<evidence type="ECO:0000313" key="1">
    <source>
        <dbReference type="EMBL" id="ETO02552.1"/>
    </source>
</evidence>
<feature type="non-terminal residue" evidence="1">
    <location>
        <position position="1"/>
    </location>
</feature>
<dbReference type="EMBL" id="ASPP01035506">
    <property type="protein sequence ID" value="ETO02552.1"/>
    <property type="molecule type" value="Genomic_DNA"/>
</dbReference>
<proteinExistence type="predicted"/>